<keyword evidence="1" id="KW-0479">Metal-binding</keyword>
<feature type="transmembrane region" description="Helical" evidence="4">
    <location>
        <begin position="153"/>
        <end position="172"/>
    </location>
</feature>
<feature type="transmembrane region" description="Helical" evidence="4">
    <location>
        <begin position="193"/>
        <end position="210"/>
    </location>
</feature>
<evidence type="ECO:0000313" key="7">
    <source>
        <dbReference type="Proteomes" id="UP000663699"/>
    </source>
</evidence>
<evidence type="ECO:0000256" key="1">
    <source>
        <dbReference type="ARBA" id="ARBA00022723"/>
    </source>
</evidence>
<dbReference type="PANTHER" id="PTHR46347:SF1">
    <property type="entry name" value="RING_FYVE_PHD ZINC FINGER SUPERFAMILY PROTEIN"/>
    <property type="match status" value="1"/>
</dbReference>
<reference evidence="6" key="1">
    <citation type="submission" date="2020-06" db="EMBL/GenBank/DDBJ databases">
        <title>Genomes of multiple members of Pneumocystis genus reveal paths to human pathogen Pneumocystis jirovecii.</title>
        <authorList>
            <person name="Cisse O.H."/>
            <person name="Ma L."/>
            <person name="Dekker J."/>
            <person name="Khil P."/>
            <person name="Jo J."/>
            <person name="Brenchley J."/>
            <person name="Blair R."/>
            <person name="Pahar B."/>
            <person name="Chabe M."/>
            <person name="Van Rompay K.A."/>
            <person name="Keesler R."/>
            <person name="Sukura A."/>
            <person name="Hirsch V."/>
            <person name="Kutty G."/>
            <person name="Liu Y."/>
            <person name="Peng L."/>
            <person name="Chen J."/>
            <person name="Song J."/>
            <person name="Weissenbacher-Lang C."/>
            <person name="Xu J."/>
            <person name="Upham N.S."/>
            <person name="Stajich J.E."/>
            <person name="Cuomo C.A."/>
            <person name="Cushion M.T."/>
            <person name="Kovacs J.A."/>
        </authorList>
    </citation>
    <scope>NUCLEOTIDE SEQUENCE</scope>
    <source>
        <strain evidence="6">2A</strain>
    </source>
</reference>
<keyword evidence="3" id="KW-0862">Zinc</keyword>
<evidence type="ECO:0000259" key="5">
    <source>
        <dbReference type="PROSITE" id="PS51292"/>
    </source>
</evidence>
<evidence type="ECO:0000256" key="2">
    <source>
        <dbReference type="ARBA" id="ARBA00022771"/>
    </source>
</evidence>
<evidence type="ECO:0000256" key="4">
    <source>
        <dbReference type="SAM" id="Phobius"/>
    </source>
</evidence>
<dbReference type="SMART" id="SM00744">
    <property type="entry name" value="RINGv"/>
    <property type="match status" value="1"/>
</dbReference>
<dbReference type="InterPro" id="IPR011016">
    <property type="entry name" value="Znf_RING-CH"/>
</dbReference>
<name>A0A899FV03_9ASCO</name>
<dbReference type="Pfam" id="PF12906">
    <property type="entry name" value="RINGv"/>
    <property type="match status" value="1"/>
</dbReference>
<dbReference type="PROSITE" id="PS51292">
    <property type="entry name" value="ZF_RING_CH"/>
    <property type="match status" value="1"/>
</dbReference>
<dbReference type="AlphaFoldDB" id="A0A899FV03"/>
<proteinExistence type="predicted"/>
<dbReference type="SUPFAM" id="SSF57850">
    <property type="entry name" value="RING/U-box"/>
    <property type="match status" value="1"/>
</dbReference>
<dbReference type="PANTHER" id="PTHR46347">
    <property type="entry name" value="RING/FYVE/PHD ZINC FINGER SUPERFAMILY PROTEIN"/>
    <property type="match status" value="1"/>
</dbReference>
<feature type="transmembrane region" description="Helical" evidence="4">
    <location>
        <begin position="90"/>
        <end position="117"/>
    </location>
</feature>
<evidence type="ECO:0000313" key="6">
    <source>
        <dbReference type="EMBL" id="QSL65611.1"/>
    </source>
</evidence>
<dbReference type="Proteomes" id="UP000663699">
    <property type="component" value="Chromosome 7"/>
</dbReference>
<keyword evidence="4" id="KW-1133">Transmembrane helix</keyword>
<organism evidence="6 7">
    <name type="scientific">Pneumocystis wakefieldiae</name>
    <dbReference type="NCBI Taxonomy" id="38082"/>
    <lineage>
        <taxon>Eukaryota</taxon>
        <taxon>Fungi</taxon>
        <taxon>Dikarya</taxon>
        <taxon>Ascomycota</taxon>
        <taxon>Taphrinomycotina</taxon>
        <taxon>Pneumocystomycetes</taxon>
        <taxon>Pneumocystaceae</taxon>
        <taxon>Pneumocystis</taxon>
    </lineage>
</organism>
<keyword evidence="2" id="KW-0863">Zinc-finger</keyword>
<sequence length="238" mass="28072">MDTTSREEEDKDTPICRICYGGPEDQSTLGRLISPCRCQGTIKWVHVNCLLQWRIKSKSSKSYYRCDQCHYEYLFLRPQLSAILVSYPSLLLCTILVFIGLSFIAGFIVKLIFYFGFEYIVDFLFYEPIPIPESFVRPRTLWQIFSVIDTTHFILGFISLGAIGTIQLLGPIRNYRTLFSTQRRRHLRHFRDGIMIFYFTGMLKIAWNLYKKIQCWSRYWLEQLGNRILEVGEQPLNT</sequence>
<feature type="domain" description="RING-CH-type" evidence="5">
    <location>
        <begin position="8"/>
        <end position="76"/>
    </location>
</feature>
<protein>
    <recommendedName>
        <fullName evidence="5">RING-CH-type domain-containing protein</fullName>
    </recommendedName>
</protein>
<evidence type="ECO:0000256" key="3">
    <source>
        <dbReference type="ARBA" id="ARBA00022833"/>
    </source>
</evidence>
<dbReference type="InterPro" id="IPR013083">
    <property type="entry name" value="Znf_RING/FYVE/PHD"/>
</dbReference>
<keyword evidence="4" id="KW-0812">Transmembrane</keyword>
<dbReference type="EMBL" id="CP054538">
    <property type="protein sequence ID" value="QSL65611.1"/>
    <property type="molecule type" value="Genomic_DNA"/>
</dbReference>
<dbReference type="OrthoDB" id="264354at2759"/>
<dbReference type="GO" id="GO:0008270">
    <property type="term" value="F:zinc ion binding"/>
    <property type="evidence" value="ECO:0007669"/>
    <property type="project" value="UniProtKB-KW"/>
</dbReference>
<keyword evidence="4" id="KW-0472">Membrane</keyword>
<keyword evidence="7" id="KW-1185">Reference proteome</keyword>
<dbReference type="Gene3D" id="3.30.40.10">
    <property type="entry name" value="Zinc/RING finger domain, C3HC4 (zinc finger)"/>
    <property type="match status" value="1"/>
</dbReference>
<accession>A0A899FV03</accession>
<dbReference type="CDD" id="cd16495">
    <property type="entry name" value="RING_CH-C4HC3_MARCH"/>
    <property type="match status" value="1"/>
</dbReference>
<gene>
    <name evidence="6" type="ORF">MERGE_002924</name>
</gene>